<dbReference type="GO" id="GO:0005886">
    <property type="term" value="C:plasma membrane"/>
    <property type="evidence" value="ECO:0007669"/>
    <property type="project" value="TreeGrafter"/>
</dbReference>
<dbReference type="SMART" id="SM00448">
    <property type="entry name" value="REC"/>
    <property type="match status" value="1"/>
</dbReference>
<sequence length="321" mass="34471">MHSILIVDDNIHLIALMGKMLEPLARVIFATNGQAALREMKKSRPDLVLLDQEMPGMSGDEVSAAMRDDPDLKDIPVIFVTGHNDAEAEVRALTAGAVDFIAKPVHEAILLARVKTQLRLKGLSDELRRSATLDGLTGIANRAAFDNRLAIEWARASRNGAPLSLLLLDVDHFKQYNDHYGHPAGDRCLQAIAKVLNGVSTRANDLAARFGGEEFVMLLPDTPLSGARVAAERLREDILALEMPHARSSTLPLVTVSIGAAQWVPSSTETGCQSSDLIDWADRALYAAKAAGRNQVVEHAAAGALPGSRGHAQASAVVEPH</sequence>
<proteinExistence type="predicted"/>
<comment type="catalytic activity">
    <reaction evidence="2">
        <text>2 GTP = 3',3'-c-di-GMP + 2 diphosphate</text>
        <dbReference type="Rhea" id="RHEA:24898"/>
        <dbReference type="ChEBI" id="CHEBI:33019"/>
        <dbReference type="ChEBI" id="CHEBI:37565"/>
        <dbReference type="ChEBI" id="CHEBI:58805"/>
        <dbReference type="EC" id="2.7.7.65"/>
    </reaction>
</comment>
<dbReference type="GO" id="GO:0000160">
    <property type="term" value="P:phosphorelay signal transduction system"/>
    <property type="evidence" value="ECO:0007669"/>
    <property type="project" value="InterPro"/>
</dbReference>
<dbReference type="CDD" id="cd01949">
    <property type="entry name" value="GGDEF"/>
    <property type="match status" value="1"/>
</dbReference>
<accession>A0A0U3LUE1</accession>
<dbReference type="PROSITE" id="PS50110">
    <property type="entry name" value="RESPONSE_REGULATORY"/>
    <property type="match status" value="1"/>
</dbReference>
<dbReference type="EMBL" id="CP013729">
    <property type="protein sequence ID" value="ALV08679.1"/>
    <property type="molecule type" value="Genomic_DNA"/>
</dbReference>
<dbReference type="GO" id="GO:0052621">
    <property type="term" value="F:diguanylate cyclase activity"/>
    <property type="evidence" value="ECO:0007669"/>
    <property type="project" value="UniProtKB-EC"/>
</dbReference>
<dbReference type="Gene3D" id="3.30.70.270">
    <property type="match status" value="1"/>
</dbReference>
<dbReference type="PANTHER" id="PTHR45138:SF9">
    <property type="entry name" value="DIGUANYLATE CYCLASE DGCM-RELATED"/>
    <property type="match status" value="1"/>
</dbReference>
<dbReference type="OrthoDB" id="9813903at2"/>
<dbReference type="InterPro" id="IPR029787">
    <property type="entry name" value="Nucleotide_cyclase"/>
</dbReference>
<dbReference type="InterPro" id="IPR011006">
    <property type="entry name" value="CheY-like_superfamily"/>
</dbReference>
<keyword evidence="4" id="KW-1185">Reference proteome</keyword>
<dbReference type="GO" id="GO:1902201">
    <property type="term" value="P:negative regulation of bacterial-type flagellum-dependent cell motility"/>
    <property type="evidence" value="ECO:0007669"/>
    <property type="project" value="TreeGrafter"/>
</dbReference>
<protein>
    <recommendedName>
        <fullName evidence="1">diguanylate cyclase</fullName>
        <ecNumber evidence="1">2.7.7.65</ecNumber>
    </recommendedName>
</protein>
<organism evidence="3 4">
    <name type="scientific">Roseateles depolymerans</name>
    <dbReference type="NCBI Taxonomy" id="76731"/>
    <lineage>
        <taxon>Bacteria</taxon>
        <taxon>Pseudomonadati</taxon>
        <taxon>Pseudomonadota</taxon>
        <taxon>Betaproteobacteria</taxon>
        <taxon>Burkholderiales</taxon>
        <taxon>Sphaerotilaceae</taxon>
        <taxon>Roseateles</taxon>
    </lineage>
</organism>
<dbReference type="Gene3D" id="3.40.50.2300">
    <property type="match status" value="1"/>
</dbReference>
<evidence type="ECO:0000313" key="4">
    <source>
        <dbReference type="Proteomes" id="UP000060699"/>
    </source>
</evidence>
<dbReference type="InterPro" id="IPR000160">
    <property type="entry name" value="GGDEF_dom"/>
</dbReference>
<evidence type="ECO:0000256" key="2">
    <source>
        <dbReference type="ARBA" id="ARBA00034247"/>
    </source>
</evidence>
<dbReference type="GO" id="GO:0043709">
    <property type="term" value="P:cell adhesion involved in single-species biofilm formation"/>
    <property type="evidence" value="ECO:0007669"/>
    <property type="project" value="TreeGrafter"/>
</dbReference>
<evidence type="ECO:0000313" key="3">
    <source>
        <dbReference type="EMBL" id="ALV08679.1"/>
    </source>
</evidence>
<dbReference type="STRING" id="76731.RD2015_4232"/>
<gene>
    <name evidence="3" type="ORF">RD2015_4232</name>
</gene>
<dbReference type="EC" id="2.7.7.65" evidence="1"/>
<dbReference type="PROSITE" id="PS50887">
    <property type="entry name" value="GGDEF"/>
    <property type="match status" value="1"/>
</dbReference>
<dbReference type="KEGG" id="rdp:RD2015_4232"/>
<dbReference type="NCBIfam" id="TIGR00254">
    <property type="entry name" value="GGDEF"/>
    <property type="match status" value="1"/>
</dbReference>
<name>A0A0U3LUE1_9BURK</name>
<dbReference type="Pfam" id="PF00072">
    <property type="entry name" value="Response_reg"/>
    <property type="match status" value="1"/>
</dbReference>
<dbReference type="SMART" id="SM00267">
    <property type="entry name" value="GGDEF"/>
    <property type="match status" value="1"/>
</dbReference>
<dbReference type="InterPro" id="IPR001789">
    <property type="entry name" value="Sig_transdc_resp-reg_receiver"/>
</dbReference>
<dbReference type="InterPro" id="IPR043128">
    <property type="entry name" value="Rev_trsase/Diguanyl_cyclase"/>
</dbReference>
<dbReference type="Proteomes" id="UP000060699">
    <property type="component" value="Chromosome"/>
</dbReference>
<reference evidence="3 4" key="1">
    <citation type="submission" date="2015-12" db="EMBL/GenBank/DDBJ databases">
        <title>Complete genome of Roseateles depolymerans KCTC 42856.</title>
        <authorList>
            <person name="Kim K.M."/>
        </authorList>
    </citation>
    <scope>NUCLEOTIDE SEQUENCE [LARGE SCALE GENOMIC DNA]</scope>
    <source>
        <strain evidence="3 4">KCTC 42856</strain>
    </source>
</reference>
<dbReference type="RefSeq" id="WP_083525860.1">
    <property type="nucleotide sequence ID" value="NZ_CP013729.1"/>
</dbReference>
<evidence type="ECO:0000256" key="1">
    <source>
        <dbReference type="ARBA" id="ARBA00012528"/>
    </source>
</evidence>
<dbReference type="SUPFAM" id="SSF52172">
    <property type="entry name" value="CheY-like"/>
    <property type="match status" value="1"/>
</dbReference>
<dbReference type="SUPFAM" id="SSF55073">
    <property type="entry name" value="Nucleotide cyclase"/>
    <property type="match status" value="1"/>
</dbReference>
<dbReference type="FunFam" id="3.30.70.270:FF:000001">
    <property type="entry name" value="Diguanylate cyclase domain protein"/>
    <property type="match status" value="1"/>
</dbReference>
<dbReference type="Pfam" id="PF00990">
    <property type="entry name" value="GGDEF"/>
    <property type="match status" value="1"/>
</dbReference>
<dbReference type="AlphaFoldDB" id="A0A0U3LUE1"/>
<dbReference type="InterPro" id="IPR050469">
    <property type="entry name" value="Diguanylate_Cyclase"/>
</dbReference>
<dbReference type="PANTHER" id="PTHR45138">
    <property type="entry name" value="REGULATORY COMPONENTS OF SENSORY TRANSDUCTION SYSTEM"/>
    <property type="match status" value="1"/>
</dbReference>